<dbReference type="PANTHER" id="PTHR43563">
    <property type="entry name" value="AMINE OXIDASE"/>
    <property type="match status" value="1"/>
</dbReference>
<dbReference type="Gene3D" id="1.10.405.10">
    <property type="entry name" value="Guanine Nucleotide Dissociation Inhibitor, domain 1"/>
    <property type="match status" value="1"/>
</dbReference>
<organism evidence="6 7">
    <name type="scientific">Hypericibacter terrae</name>
    <dbReference type="NCBI Taxonomy" id="2602015"/>
    <lineage>
        <taxon>Bacteria</taxon>
        <taxon>Pseudomonadati</taxon>
        <taxon>Pseudomonadota</taxon>
        <taxon>Alphaproteobacteria</taxon>
        <taxon>Rhodospirillales</taxon>
        <taxon>Dongiaceae</taxon>
        <taxon>Hypericibacter</taxon>
    </lineage>
</organism>
<dbReference type="InterPro" id="IPR050703">
    <property type="entry name" value="Flavin_MAO"/>
</dbReference>
<dbReference type="InterPro" id="IPR001613">
    <property type="entry name" value="Flavin_amine_oxidase"/>
</dbReference>
<evidence type="ECO:0000256" key="3">
    <source>
        <dbReference type="ARBA" id="ARBA00023002"/>
    </source>
</evidence>
<dbReference type="InterPro" id="IPR002937">
    <property type="entry name" value="Amino_oxidase"/>
</dbReference>
<sequence length="436" mass="45661">MASASSDVIVVGAGLAGASAASALTARGLKVTVIEARDRTGGRGFARGFAGSEESLEFGGGWITPSHARIREHCRRHGVALRPRAAVTERRWYRDGALHRDGPTSPEDRNRHERVIARIAADAILLKSGHDKDEKGRPIAGVSFIDYLDRLDPPPATRDLLSAWWTVSGNAEKSVAPASELLGSSAYGEGLTDAMIDVWVETLVGGVSGLSARMIAASGATLLQSRPVASIRCQADGIVATLADGTSLEARAAVIATGLNPMRNIRFDPGLSAGKTEAIAKGHIGRAVKIWVKATGVPVGILATGGGSGSGIEWLFAERPSADGATLLVGFGVAADGWTPAMPRDAEIAMARFFPEAQILAVDWHDWIADPHSLGTWVSAIAGSEALFEHENWRAEGRLAFASSDFAPAHAGWFEGAVTSGEAAADEIARALGKNQ</sequence>
<proteinExistence type="inferred from homology"/>
<evidence type="ECO:0000313" key="6">
    <source>
        <dbReference type="EMBL" id="QEX19804.1"/>
    </source>
</evidence>
<evidence type="ECO:0000256" key="2">
    <source>
        <dbReference type="ARBA" id="ARBA00005995"/>
    </source>
</evidence>
<dbReference type="Proteomes" id="UP000326202">
    <property type="component" value="Chromosome"/>
</dbReference>
<keyword evidence="7" id="KW-1185">Reference proteome</keyword>
<dbReference type="AlphaFoldDB" id="A0A5J6MQW2"/>
<protein>
    <submittedName>
        <fullName evidence="6">Monoamine oxidase</fullName>
    </submittedName>
</protein>
<dbReference type="InterPro" id="IPR036188">
    <property type="entry name" value="FAD/NAD-bd_sf"/>
</dbReference>
<feature type="domain" description="Amine oxidase" evidence="5">
    <location>
        <begin position="15"/>
        <end position="428"/>
    </location>
</feature>
<accession>A0A5J6MQW2</accession>
<feature type="binding site" evidence="4">
    <location>
        <position position="331"/>
    </location>
    <ligand>
        <name>substrate</name>
    </ligand>
</feature>
<reference evidence="6 7" key="1">
    <citation type="submission" date="2019-08" db="EMBL/GenBank/DDBJ databases">
        <title>Hyperibacter terrae gen. nov., sp. nov. and Hyperibacter viscosus sp. nov., two new members in the family Rhodospirillaceae isolated from the rhizosphere of Hypericum perforatum.</title>
        <authorList>
            <person name="Noviana Z."/>
        </authorList>
    </citation>
    <scope>NUCLEOTIDE SEQUENCE [LARGE SCALE GENOMIC DNA]</scope>
    <source>
        <strain evidence="6 7">R5913</strain>
    </source>
</reference>
<dbReference type="Pfam" id="PF01593">
    <property type="entry name" value="Amino_oxidase"/>
    <property type="match status" value="1"/>
</dbReference>
<keyword evidence="3" id="KW-0560">Oxidoreductase</keyword>
<dbReference type="PANTHER" id="PTHR43563:SF1">
    <property type="entry name" value="AMINE OXIDASE [FLAVIN-CONTAINING] B"/>
    <property type="match status" value="1"/>
</dbReference>
<dbReference type="SUPFAM" id="SSF51905">
    <property type="entry name" value="FAD/NAD(P)-binding domain"/>
    <property type="match status" value="1"/>
</dbReference>
<dbReference type="PRINTS" id="PR00757">
    <property type="entry name" value="AMINEOXDASEF"/>
</dbReference>
<feature type="binding site" evidence="4">
    <location>
        <begin position="35"/>
        <end position="36"/>
    </location>
    <ligand>
        <name>FAD</name>
        <dbReference type="ChEBI" id="CHEBI:57692"/>
    </ligand>
</feature>
<evidence type="ECO:0000313" key="7">
    <source>
        <dbReference type="Proteomes" id="UP000326202"/>
    </source>
</evidence>
<dbReference type="KEGG" id="htq:FRZ44_51190"/>
<comment type="similarity">
    <text evidence="2">Belongs to the flavin monoamine oxidase family.</text>
</comment>
<name>A0A5J6MQW2_9PROT</name>
<dbReference type="Gene3D" id="3.50.50.60">
    <property type="entry name" value="FAD/NAD(P)-binding domain"/>
    <property type="match status" value="1"/>
</dbReference>
<dbReference type="RefSeq" id="WP_151179835.1">
    <property type="nucleotide sequence ID" value="NZ_CP042906.1"/>
</dbReference>
<evidence type="ECO:0000256" key="4">
    <source>
        <dbReference type="PIRSR" id="PIRSR601613-1"/>
    </source>
</evidence>
<evidence type="ECO:0000256" key="1">
    <source>
        <dbReference type="ARBA" id="ARBA00001974"/>
    </source>
</evidence>
<comment type="cofactor">
    <cofactor evidence="1">
        <name>FAD</name>
        <dbReference type="ChEBI" id="CHEBI:57692"/>
    </cofactor>
</comment>
<dbReference type="EMBL" id="CP042906">
    <property type="protein sequence ID" value="QEX19804.1"/>
    <property type="molecule type" value="Genomic_DNA"/>
</dbReference>
<gene>
    <name evidence="6" type="ORF">FRZ44_51190</name>
</gene>
<dbReference type="Gene3D" id="3.90.660.10">
    <property type="match status" value="1"/>
</dbReference>
<dbReference type="OrthoDB" id="337830at2"/>
<evidence type="ECO:0000259" key="5">
    <source>
        <dbReference type="Pfam" id="PF01593"/>
    </source>
</evidence>
<dbReference type="GO" id="GO:0016491">
    <property type="term" value="F:oxidoreductase activity"/>
    <property type="evidence" value="ECO:0007669"/>
    <property type="project" value="UniProtKB-KW"/>
</dbReference>
<feature type="binding site" evidence="4">
    <location>
        <position position="228"/>
    </location>
    <ligand>
        <name>FAD</name>
        <dbReference type="ChEBI" id="CHEBI:57692"/>
    </ligand>
</feature>